<dbReference type="Gene3D" id="3.40.50.880">
    <property type="match status" value="1"/>
</dbReference>
<name>A0A7W4WDU6_9GAMM</name>
<feature type="domain" description="F5/8 type C" evidence="2">
    <location>
        <begin position="326"/>
        <end position="470"/>
    </location>
</feature>
<keyword evidence="1" id="KW-0732">Signal</keyword>
<evidence type="ECO:0000259" key="2">
    <source>
        <dbReference type="PROSITE" id="PS50022"/>
    </source>
</evidence>
<evidence type="ECO:0000256" key="1">
    <source>
        <dbReference type="SAM" id="SignalP"/>
    </source>
</evidence>
<dbReference type="AlphaFoldDB" id="A0A7W4WDU6"/>
<dbReference type="InterPro" id="IPR000421">
    <property type="entry name" value="FA58C"/>
</dbReference>
<organism evidence="3 4">
    <name type="scientific">Microbulbifer rhizosphaerae</name>
    <dbReference type="NCBI Taxonomy" id="1562603"/>
    <lineage>
        <taxon>Bacteria</taxon>
        <taxon>Pseudomonadati</taxon>
        <taxon>Pseudomonadota</taxon>
        <taxon>Gammaproteobacteria</taxon>
        <taxon>Cellvibrionales</taxon>
        <taxon>Microbulbiferaceae</taxon>
        <taxon>Microbulbifer</taxon>
    </lineage>
</organism>
<keyword evidence="4" id="KW-1185">Reference proteome</keyword>
<accession>A0A7W4WDU6</accession>
<dbReference type="Pfam" id="PF22633">
    <property type="entry name" value="F5_F8_type_C_2"/>
    <property type="match status" value="1"/>
</dbReference>
<keyword evidence="3" id="KW-0808">Transferase</keyword>
<dbReference type="PROSITE" id="PS50022">
    <property type="entry name" value="FA58C_3"/>
    <property type="match status" value="1"/>
</dbReference>
<proteinExistence type="predicted"/>
<feature type="chain" id="PRO_5030608675" evidence="1">
    <location>
        <begin position="21"/>
        <end position="481"/>
    </location>
</feature>
<dbReference type="Pfam" id="PF06283">
    <property type="entry name" value="ThuA"/>
    <property type="match status" value="1"/>
</dbReference>
<evidence type="ECO:0000313" key="3">
    <source>
        <dbReference type="EMBL" id="MBB3062394.1"/>
    </source>
</evidence>
<dbReference type="EMBL" id="JACHWZ010000016">
    <property type="protein sequence ID" value="MBB3062394.1"/>
    <property type="molecule type" value="Genomic_DNA"/>
</dbReference>
<reference evidence="3 4" key="1">
    <citation type="submission" date="2020-08" db="EMBL/GenBank/DDBJ databases">
        <title>Genomic Encyclopedia of Type Strains, Phase III (KMG-III): the genomes of soil and plant-associated and newly described type strains.</title>
        <authorList>
            <person name="Whitman W."/>
        </authorList>
    </citation>
    <scope>NUCLEOTIDE SEQUENCE [LARGE SCALE GENOMIC DNA]</scope>
    <source>
        <strain evidence="3 4">CECT 8799</strain>
    </source>
</reference>
<protein>
    <submittedName>
        <fullName evidence="3">Type 1 glutamine amidotransferase</fullName>
    </submittedName>
</protein>
<dbReference type="InterPro" id="IPR029010">
    <property type="entry name" value="ThuA-like"/>
</dbReference>
<dbReference type="Proteomes" id="UP000535937">
    <property type="component" value="Unassembled WGS sequence"/>
</dbReference>
<evidence type="ECO:0000313" key="4">
    <source>
        <dbReference type="Proteomes" id="UP000535937"/>
    </source>
</evidence>
<feature type="signal peptide" evidence="1">
    <location>
        <begin position="1"/>
        <end position="20"/>
    </location>
</feature>
<dbReference type="SUPFAM" id="SSF52317">
    <property type="entry name" value="Class I glutamine amidotransferase-like"/>
    <property type="match status" value="1"/>
</dbReference>
<dbReference type="PANTHER" id="PTHR40469">
    <property type="entry name" value="SECRETED GLYCOSYL HYDROLASE"/>
    <property type="match status" value="1"/>
</dbReference>
<dbReference type="InterPro" id="IPR008979">
    <property type="entry name" value="Galactose-bd-like_sf"/>
</dbReference>
<comment type="caution">
    <text evidence="3">The sequence shown here is derived from an EMBL/GenBank/DDBJ whole genome shotgun (WGS) entry which is preliminary data.</text>
</comment>
<dbReference type="GO" id="GO:0016740">
    <property type="term" value="F:transferase activity"/>
    <property type="evidence" value="ECO:0007669"/>
    <property type="project" value="UniProtKB-KW"/>
</dbReference>
<keyword evidence="3" id="KW-0315">Glutamine amidotransferase</keyword>
<dbReference type="SUPFAM" id="SSF49785">
    <property type="entry name" value="Galactose-binding domain-like"/>
    <property type="match status" value="1"/>
</dbReference>
<dbReference type="Gene3D" id="2.60.120.260">
    <property type="entry name" value="Galactose-binding domain-like"/>
    <property type="match status" value="1"/>
</dbReference>
<gene>
    <name evidence="3" type="ORF">FHS09_003243</name>
</gene>
<dbReference type="RefSeq" id="WP_183461681.1">
    <property type="nucleotide sequence ID" value="NZ_JACHWZ010000016.1"/>
</dbReference>
<dbReference type="InterPro" id="IPR029062">
    <property type="entry name" value="Class_I_gatase-like"/>
</dbReference>
<sequence>MKYLACTLLIGILAAGTVQAATPRALLITGNGNSEERNPDYPPWVHEFHNDRIVEILGDIADITVTEDLSVLNDRALARYDLILNNSMFLTPTEKQLDAFYRFIGEGKSYLAMHSGLVTFLNSERYPVLMGGRFLGGADMAERVVYTFDSWYGYDYNDQVQHPIVRGLANFPIRDELYFVQTNTEDLEVIARSEHLPVLWQRSWRKGRVMGLALGHGREAVENPGYQALLQNSVRWLLGYPVLEDITDAVFATGTETSVHYVDLDEIGHHPADASLRYQIAGNSNTDLVNASIDSENRIRLNFAPNRAGSAVIQVRAEAQSGLANTSDFNISVQEKGSGNLARYHGVSVQTSSNEERKFTSDPGYLIDGDFGTRWSSDYRDPSWITLDLGEAYPISNVKLFWETAHGRDYEIQVSNDAENWNTVYKRSDSEGGTENIRFEPVTARFVRLYGKKRATRWGYSLYQFEVYGESAGAVQARHKP</sequence>
<dbReference type="PANTHER" id="PTHR40469:SF2">
    <property type="entry name" value="GALACTOSE-BINDING DOMAIN-LIKE SUPERFAMILY PROTEIN"/>
    <property type="match status" value="1"/>
</dbReference>